<dbReference type="InterPro" id="IPR058330">
    <property type="entry name" value="DUF8017"/>
</dbReference>
<feature type="domain" description="DUF8017" evidence="3">
    <location>
        <begin position="108"/>
        <end position="301"/>
    </location>
</feature>
<dbReference type="AlphaFoldDB" id="B5HIC6"/>
<feature type="transmembrane region" description="Helical" evidence="2">
    <location>
        <begin position="57"/>
        <end position="78"/>
    </location>
</feature>
<evidence type="ECO:0000313" key="4">
    <source>
        <dbReference type="EMBL" id="EDY66587.1"/>
    </source>
</evidence>
<name>B5HIC6_STRE2</name>
<dbReference type="eggNOG" id="ENOG5031G3Q">
    <property type="taxonomic scope" value="Bacteria"/>
</dbReference>
<keyword evidence="2" id="KW-1133">Transmembrane helix</keyword>
<keyword evidence="5" id="KW-1185">Reference proteome</keyword>
<proteinExistence type="predicted"/>
<gene>
    <name evidence="4" type="ORF">SSDG_04836</name>
</gene>
<evidence type="ECO:0000256" key="2">
    <source>
        <dbReference type="SAM" id="Phobius"/>
    </source>
</evidence>
<accession>B5HIC6</accession>
<dbReference type="EMBL" id="CM000950">
    <property type="protein sequence ID" value="EDY66587.1"/>
    <property type="molecule type" value="Genomic_DNA"/>
</dbReference>
<feature type="region of interest" description="Disordered" evidence="1">
    <location>
        <begin position="80"/>
        <end position="116"/>
    </location>
</feature>
<evidence type="ECO:0000259" key="3">
    <source>
        <dbReference type="Pfam" id="PF26056"/>
    </source>
</evidence>
<reference evidence="5" key="1">
    <citation type="submission" date="2008-02" db="EMBL/GenBank/DDBJ databases">
        <authorList>
            <consortium name="The Broad Institute Genome Sequencing Platform"/>
            <person name="Fischbach M."/>
            <person name="Ward D."/>
            <person name="Young S."/>
            <person name="Jaffe D."/>
            <person name="Gnerre S."/>
            <person name="Berlin A."/>
            <person name="Heiman D."/>
            <person name="Hepburn T."/>
            <person name="Sykes S."/>
            <person name="Alvarado L."/>
            <person name="Kodira C.D."/>
            <person name="Straight P."/>
            <person name="Clardy J."/>
            <person name="Hung D."/>
            <person name="Kolter R."/>
            <person name="Mekalanos J."/>
            <person name="Walker S."/>
            <person name="Walsh C.T."/>
            <person name="Lander E."/>
            <person name="Galagan J."/>
            <person name="Nusbaum C."/>
            <person name="Birren B."/>
        </authorList>
    </citation>
    <scope>NUCLEOTIDE SEQUENCE [LARGE SCALE GENOMIC DNA]</scope>
    <source>
        <strain evidence="5">ATCC 25486 / DSM 40338 / CBS 914.69 / JCM 4507 / NBRC 13074 / NRRL 2958 / 5647</strain>
    </source>
</reference>
<dbReference type="HOGENOM" id="CLU_070075_0_0_11"/>
<dbReference type="Pfam" id="PF26056">
    <property type="entry name" value="DUF8017"/>
    <property type="match status" value="1"/>
</dbReference>
<keyword evidence="2" id="KW-0472">Membrane</keyword>
<dbReference type="Proteomes" id="UP000002805">
    <property type="component" value="Chromosome"/>
</dbReference>
<organism evidence="4 5">
    <name type="scientific">Streptomyces pristinaespiralis (strain ATCC 25486 / DSM 40338 / CBS 914.69 / JCM 4507 / KCC S-0507 / NBRC 13074 / NRRL 2958 / 5647)</name>
    <dbReference type="NCBI Taxonomy" id="457429"/>
    <lineage>
        <taxon>Bacteria</taxon>
        <taxon>Bacillati</taxon>
        <taxon>Actinomycetota</taxon>
        <taxon>Actinomycetes</taxon>
        <taxon>Kitasatosporales</taxon>
        <taxon>Streptomycetaceae</taxon>
        <taxon>Streptomyces</taxon>
    </lineage>
</organism>
<protein>
    <recommendedName>
        <fullName evidence="3">DUF8017 domain-containing protein</fullName>
    </recommendedName>
</protein>
<reference evidence="5" key="2">
    <citation type="submission" date="2009-10" db="EMBL/GenBank/DDBJ databases">
        <title>The genome sequence of Streptomyces pristinaespiralis strain ATCC 25486.</title>
        <authorList>
            <consortium name="The Broad Institute Genome Sequencing Platform"/>
            <consortium name="Broad Institute Microbial Sequencing Center"/>
            <person name="Fischbach M."/>
            <person name="Godfrey P."/>
            <person name="Ward D."/>
            <person name="Young S."/>
            <person name="Zeng Q."/>
            <person name="Koehrsen M."/>
            <person name="Alvarado L."/>
            <person name="Berlin A.M."/>
            <person name="Bochicchio J."/>
            <person name="Borenstein D."/>
            <person name="Chapman S.B."/>
            <person name="Chen Z."/>
            <person name="Engels R."/>
            <person name="Freedman E."/>
            <person name="Gellesch M."/>
            <person name="Goldberg J."/>
            <person name="Griggs A."/>
            <person name="Gujja S."/>
            <person name="Heilman E.R."/>
            <person name="Heiman D.I."/>
            <person name="Hepburn T.A."/>
            <person name="Howarth C."/>
            <person name="Jen D."/>
            <person name="Larson L."/>
            <person name="Lewis B."/>
            <person name="Mehta T."/>
            <person name="Park D."/>
            <person name="Pearson M."/>
            <person name="Richards J."/>
            <person name="Roberts A."/>
            <person name="Saif S."/>
            <person name="Shea T.D."/>
            <person name="Shenoy N."/>
            <person name="Sisk P."/>
            <person name="Stolte C."/>
            <person name="Sykes S.N."/>
            <person name="Thomson T."/>
            <person name="Walk T."/>
            <person name="White J."/>
            <person name="Yandava C."/>
            <person name="Straight P."/>
            <person name="Clardy J."/>
            <person name="Hung D."/>
            <person name="Kolter R."/>
            <person name="Mekalanos J."/>
            <person name="Walker S."/>
            <person name="Walsh C.T."/>
            <person name="Wieland-Brown L.C."/>
            <person name="Haas B."/>
            <person name="Nusbaum C."/>
            <person name="Birren B."/>
        </authorList>
    </citation>
    <scope>NUCLEOTIDE SEQUENCE [LARGE SCALE GENOMIC DNA]</scope>
    <source>
        <strain evidence="5">ATCC 25486 / DSM 40338 / CBS 914.69 / JCM 4507 / NBRC 13074 / NRRL 2958 / 5647</strain>
    </source>
</reference>
<sequence length="303" mass="31126">MLHMRPGQQHPEGGQDPRHPRPGSYGPPGGPQQPWDMPTQPAGPAVSGRDRRGSATVVAVVAASVVVVAAAVTGYLVLGGDGDDSARPPAPSSSAPVADDARTDAGEQPTVPGWRAVTNPRTGIVFDVPPEWGLKPASWATYVADDADPEEIPLVGFSAPAMLKEKWCVADADLDGSSDETWLAAAGSRAERGAKTPQEAARDNASLWVYGGYTQPDKAKVTKGAAEPYTTASGITGSVATASSTGVEPEGKCDSDGKATAFAFKNPKGDIVSWTFVGAKGVGDEVPDTVVAKVLSTVRLADG</sequence>
<evidence type="ECO:0000256" key="1">
    <source>
        <dbReference type="SAM" id="MobiDB-lite"/>
    </source>
</evidence>
<feature type="region of interest" description="Disordered" evidence="1">
    <location>
        <begin position="1"/>
        <end position="52"/>
    </location>
</feature>
<evidence type="ECO:0000313" key="5">
    <source>
        <dbReference type="Proteomes" id="UP000002805"/>
    </source>
</evidence>
<keyword evidence="2" id="KW-0812">Transmembrane</keyword>